<dbReference type="PRINTS" id="PR01159">
    <property type="entry name" value="DNAGYRASEB"/>
</dbReference>
<sequence length="258" mass="29676">MGLAARLCLTRLAQLRPKMSQLKKWCYVFFLFVEVIRLDAFSSTLSATPDTRYVPVDTTDTDTPRSIPLRYPIPRFRTMAAMYKNEEIQNLILALGLGVKGEDFKKEALRYHKIIILTDADVDDAHIRTLLLTFFFRYQRALFGGGYIYVGVPPLYKVERGKQAYYCYDEADLKRLQSSFPPNASYNIQRFKGLGEMMPLQLWETTLDPERRLLKQLVVEDAAEANVVFSSLMGARVDVRKELIQKSSGMINLDHLDI</sequence>
<evidence type="ECO:0000313" key="12">
    <source>
        <dbReference type="EMBL" id="THG20858.1"/>
    </source>
</evidence>
<keyword evidence="4" id="KW-0547">Nucleotide-binding</keyword>
<accession>A0A4S4EV75</accession>
<dbReference type="InterPro" id="IPR013760">
    <property type="entry name" value="Topo_IIA-like_dom_sf"/>
</dbReference>
<evidence type="ECO:0000256" key="1">
    <source>
        <dbReference type="ARBA" id="ARBA00000185"/>
    </source>
</evidence>
<feature type="domain" description="Toprim" evidence="11">
    <location>
        <begin position="86"/>
        <end position="141"/>
    </location>
</feature>
<protein>
    <recommendedName>
        <fullName evidence="14">Toprim domain-containing protein</fullName>
    </recommendedName>
</protein>
<evidence type="ECO:0000256" key="8">
    <source>
        <dbReference type="ARBA" id="ARBA00023125"/>
    </source>
</evidence>
<name>A0A4S4EV75_CAMSN</name>
<dbReference type="GO" id="GO:0003677">
    <property type="term" value="F:DNA binding"/>
    <property type="evidence" value="ECO:0007669"/>
    <property type="project" value="UniProtKB-KW"/>
</dbReference>
<evidence type="ECO:0008006" key="14">
    <source>
        <dbReference type="Google" id="ProtNLM"/>
    </source>
</evidence>
<dbReference type="InterPro" id="IPR000565">
    <property type="entry name" value="Topo_IIA_B"/>
</dbReference>
<dbReference type="Pfam" id="PF01751">
    <property type="entry name" value="Toprim"/>
    <property type="match status" value="1"/>
</dbReference>
<dbReference type="InterPro" id="IPR013759">
    <property type="entry name" value="Topo_IIA_B_C"/>
</dbReference>
<dbReference type="SMART" id="SM00433">
    <property type="entry name" value="TOP2c"/>
    <property type="match status" value="1"/>
</dbReference>
<dbReference type="SUPFAM" id="SSF56719">
    <property type="entry name" value="Type II DNA topoisomerase"/>
    <property type="match status" value="1"/>
</dbReference>
<evidence type="ECO:0000313" key="13">
    <source>
        <dbReference type="Proteomes" id="UP000306102"/>
    </source>
</evidence>
<evidence type="ECO:0000256" key="2">
    <source>
        <dbReference type="ARBA" id="ARBA00010708"/>
    </source>
</evidence>
<dbReference type="GO" id="GO:0005524">
    <property type="term" value="F:ATP binding"/>
    <property type="evidence" value="ECO:0007669"/>
    <property type="project" value="UniProtKB-KW"/>
</dbReference>
<evidence type="ECO:0000256" key="5">
    <source>
        <dbReference type="ARBA" id="ARBA00022840"/>
    </source>
</evidence>
<organism evidence="12 13">
    <name type="scientific">Camellia sinensis var. sinensis</name>
    <name type="common">China tea</name>
    <dbReference type="NCBI Taxonomy" id="542762"/>
    <lineage>
        <taxon>Eukaryota</taxon>
        <taxon>Viridiplantae</taxon>
        <taxon>Streptophyta</taxon>
        <taxon>Embryophyta</taxon>
        <taxon>Tracheophyta</taxon>
        <taxon>Spermatophyta</taxon>
        <taxon>Magnoliopsida</taxon>
        <taxon>eudicotyledons</taxon>
        <taxon>Gunneridae</taxon>
        <taxon>Pentapetalae</taxon>
        <taxon>asterids</taxon>
        <taxon>Ericales</taxon>
        <taxon>Theaceae</taxon>
        <taxon>Camellia</taxon>
    </lineage>
</organism>
<gene>
    <name evidence="12" type="ORF">TEA_026788</name>
</gene>
<dbReference type="STRING" id="542762.A0A4S4EV75"/>
<dbReference type="GO" id="GO:0003918">
    <property type="term" value="F:DNA topoisomerase type II (double strand cut, ATP-hydrolyzing) activity"/>
    <property type="evidence" value="ECO:0007669"/>
    <property type="project" value="UniProtKB-EC"/>
</dbReference>
<keyword evidence="9" id="KW-0413">Isomerase</keyword>
<dbReference type="EMBL" id="SDRB02001714">
    <property type="protein sequence ID" value="THG20858.1"/>
    <property type="molecule type" value="Genomic_DNA"/>
</dbReference>
<dbReference type="InterPro" id="IPR002288">
    <property type="entry name" value="DNA_gyrase_B_C"/>
</dbReference>
<feature type="domain" description="DNA gyrase B subunit C-terminal" evidence="10">
    <location>
        <begin position="184"/>
        <end position="245"/>
    </location>
</feature>
<dbReference type="Proteomes" id="UP000306102">
    <property type="component" value="Unassembled WGS sequence"/>
</dbReference>
<dbReference type="InterPro" id="IPR006171">
    <property type="entry name" value="TOPRIM_dom"/>
</dbReference>
<reference evidence="12 13" key="1">
    <citation type="journal article" date="2018" name="Proc. Natl. Acad. Sci. U.S.A.">
        <title>Draft genome sequence of Camellia sinensis var. sinensis provides insights into the evolution of the tea genome and tea quality.</title>
        <authorList>
            <person name="Wei C."/>
            <person name="Yang H."/>
            <person name="Wang S."/>
            <person name="Zhao J."/>
            <person name="Liu C."/>
            <person name="Gao L."/>
            <person name="Xia E."/>
            <person name="Lu Y."/>
            <person name="Tai Y."/>
            <person name="She G."/>
            <person name="Sun J."/>
            <person name="Cao H."/>
            <person name="Tong W."/>
            <person name="Gao Q."/>
            <person name="Li Y."/>
            <person name="Deng W."/>
            <person name="Jiang X."/>
            <person name="Wang W."/>
            <person name="Chen Q."/>
            <person name="Zhang S."/>
            <person name="Li H."/>
            <person name="Wu J."/>
            <person name="Wang P."/>
            <person name="Li P."/>
            <person name="Shi C."/>
            <person name="Zheng F."/>
            <person name="Jian J."/>
            <person name="Huang B."/>
            <person name="Shan D."/>
            <person name="Shi M."/>
            <person name="Fang C."/>
            <person name="Yue Y."/>
            <person name="Li F."/>
            <person name="Li D."/>
            <person name="Wei S."/>
            <person name="Han B."/>
            <person name="Jiang C."/>
            <person name="Yin Y."/>
            <person name="Xia T."/>
            <person name="Zhang Z."/>
            <person name="Bennetzen J.L."/>
            <person name="Zhao S."/>
            <person name="Wan X."/>
        </authorList>
    </citation>
    <scope>NUCLEOTIDE SEQUENCE [LARGE SCALE GENOMIC DNA]</scope>
    <source>
        <strain evidence="13">cv. Shuchazao</strain>
        <tissue evidence="12">Leaf</tissue>
    </source>
</reference>
<dbReference type="PRINTS" id="PR00418">
    <property type="entry name" value="TPI2FAMILY"/>
</dbReference>
<dbReference type="PANTHER" id="PTHR45866:SF1">
    <property type="entry name" value="DNA GYRASE SUBUNIT B, MITOCHONDRIAL"/>
    <property type="match status" value="1"/>
</dbReference>
<evidence type="ECO:0000256" key="6">
    <source>
        <dbReference type="ARBA" id="ARBA00022842"/>
    </source>
</evidence>
<keyword evidence="13" id="KW-1185">Reference proteome</keyword>
<dbReference type="AlphaFoldDB" id="A0A4S4EV75"/>
<evidence type="ECO:0000256" key="9">
    <source>
        <dbReference type="ARBA" id="ARBA00023235"/>
    </source>
</evidence>
<dbReference type="Pfam" id="PF00986">
    <property type="entry name" value="DNA_gyraseB_C"/>
    <property type="match status" value="1"/>
</dbReference>
<comment type="catalytic activity">
    <reaction evidence="1">
        <text>ATP-dependent breakage, passage and rejoining of double-stranded DNA.</text>
        <dbReference type="EC" id="5.6.2.2"/>
    </reaction>
</comment>
<dbReference type="PANTHER" id="PTHR45866">
    <property type="entry name" value="DNA GYRASE/TOPOISOMERASE SUBUNIT B"/>
    <property type="match status" value="1"/>
</dbReference>
<keyword evidence="7" id="KW-0799">Topoisomerase</keyword>
<evidence type="ECO:0000259" key="10">
    <source>
        <dbReference type="Pfam" id="PF00986"/>
    </source>
</evidence>
<evidence type="ECO:0000259" key="11">
    <source>
        <dbReference type="Pfam" id="PF01751"/>
    </source>
</evidence>
<keyword evidence="8" id="KW-0238">DNA-binding</keyword>
<dbReference type="GO" id="GO:0006265">
    <property type="term" value="P:DNA topological change"/>
    <property type="evidence" value="ECO:0007669"/>
    <property type="project" value="InterPro"/>
</dbReference>
<proteinExistence type="inferred from homology"/>
<evidence type="ECO:0000256" key="4">
    <source>
        <dbReference type="ARBA" id="ARBA00022741"/>
    </source>
</evidence>
<comment type="caution">
    <text evidence="12">The sequence shown here is derived from an EMBL/GenBank/DDBJ whole genome shotgun (WGS) entry which is preliminary data.</text>
</comment>
<dbReference type="Gene3D" id="3.40.50.670">
    <property type="match status" value="1"/>
</dbReference>
<evidence type="ECO:0000256" key="3">
    <source>
        <dbReference type="ARBA" id="ARBA00022723"/>
    </source>
</evidence>
<evidence type="ECO:0000256" key="7">
    <source>
        <dbReference type="ARBA" id="ARBA00023029"/>
    </source>
</evidence>
<keyword evidence="3" id="KW-0479">Metal-binding</keyword>
<comment type="similarity">
    <text evidence="2">Belongs to the type II topoisomerase GyrB family.</text>
</comment>
<keyword evidence="6" id="KW-0460">Magnesium</keyword>
<dbReference type="InterPro" id="IPR001241">
    <property type="entry name" value="Topo_IIA"/>
</dbReference>
<keyword evidence="5" id="KW-0067">ATP-binding</keyword>
<dbReference type="GO" id="GO:0046872">
    <property type="term" value="F:metal ion binding"/>
    <property type="evidence" value="ECO:0007669"/>
    <property type="project" value="UniProtKB-KW"/>
</dbReference>